<evidence type="ECO:0000313" key="2">
    <source>
        <dbReference type="EMBL" id="CAG8620023.1"/>
    </source>
</evidence>
<reference evidence="2 3" key="1">
    <citation type="submission" date="2021-06" db="EMBL/GenBank/DDBJ databases">
        <authorList>
            <person name="Kallberg Y."/>
            <person name="Tangrot J."/>
            <person name="Rosling A."/>
        </authorList>
    </citation>
    <scope>NUCLEOTIDE SEQUENCE [LARGE SCALE GENOMIC DNA]</scope>
    <source>
        <strain evidence="2 3">120-4 pot B 10/14</strain>
    </source>
</reference>
<gene>
    <name evidence="2" type="ORF">GMARGA_LOCUS7794</name>
</gene>
<feature type="region of interest" description="Disordered" evidence="1">
    <location>
        <begin position="1"/>
        <end position="69"/>
    </location>
</feature>
<evidence type="ECO:0000256" key="1">
    <source>
        <dbReference type="SAM" id="MobiDB-lite"/>
    </source>
</evidence>
<comment type="caution">
    <text evidence="2">The sequence shown here is derived from an EMBL/GenBank/DDBJ whole genome shotgun (WGS) entry which is preliminary data.</text>
</comment>
<dbReference type="EMBL" id="CAJVQB010003861">
    <property type="protein sequence ID" value="CAG8620023.1"/>
    <property type="molecule type" value="Genomic_DNA"/>
</dbReference>
<feature type="non-terminal residue" evidence="2">
    <location>
        <position position="238"/>
    </location>
</feature>
<proteinExistence type="predicted"/>
<organism evidence="2 3">
    <name type="scientific">Gigaspora margarita</name>
    <dbReference type="NCBI Taxonomy" id="4874"/>
    <lineage>
        <taxon>Eukaryota</taxon>
        <taxon>Fungi</taxon>
        <taxon>Fungi incertae sedis</taxon>
        <taxon>Mucoromycota</taxon>
        <taxon>Glomeromycotina</taxon>
        <taxon>Glomeromycetes</taxon>
        <taxon>Diversisporales</taxon>
        <taxon>Gigasporaceae</taxon>
        <taxon>Gigaspora</taxon>
    </lineage>
</organism>
<accession>A0ABN7UKK7</accession>
<name>A0ABN7UKK7_GIGMA</name>
<sequence>MKIRAKNYMTRKPTKDLSFPAISGHEKRQKSAFSKVPKKAPKVPEYIHPNHEPIHPNYEPTHPKDEPINPKYDPIYPSYEPQSNYDLTDQSKYAVETSTEKVALSLTNQMGGKAEDVVKNEVVTWAKKHGYNDEEAEQLGENAKKLAKCSKNVAISLKKWEFGMVKNSSCISCEQIKSLSNINMNSTIINGTEAKAKATLNLLHSLKITIDDFRKCKYNLACMNIDQDTSCLQWLNPE</sequence>
<keyword evidence="3" id="KW-1185">Reference proteome</keyword>
<protein>
    <submittedName>
        <fullName evidence="2">24211_t:CDS:1</fullName>
    </submittedName>
</protein>
<evidence type="ECO:0000313" key="3">
    <source>
        <dbReference type="Proteomes" id="UP000789901"/>
    </source>
</evidence>
<dbReference type="Proteomes" id="UP000789901">
    <property type="component" value="Unassembled WGS sequence"/>
</dbReference>